<comment type="subcellular location">
    <subcellularLocation>
        <location evidence="1">Cytoplasm</location>
    </subcellularLocation>
</comment>
<feature type="domain" description="HTH marR-type" evidence="6">
    <location>
        <begin position="22"/>
        <end position="152"/>
    </location>
</feature>
<evidence type="ECO:0000313" key="8">
    <source>
        <dbReference type="Proteomes" id="UP001501563"/>
    </source>
</evidence>
<reference evidence="8" key="1">
    <citation type="journal article" date="2019" name="Int. J. Syst. Evol. Microbiol.">
        <title>The Global Catalogue of Microorganisms (GCM) 10K type strain sequencing project: providing services to taxonomists for standard genome sequencing and annotation.</title>
        <authorList>
            <consortium name="The Broad Institute Genomics Platform"/>
            <consortium name="The Broad Institute Genome Sequencing Center for Infectious Disease"/>
            <person name="Wu L."/>
            <person name="Ma J."/>
        </authorList>
    </citation>
    <scope>NUCLEOTIDE SEQUENCE [LARGE SCALE GENOMIC DNA]</scope>
    <source>
        <strain evidence="8">JCM 16578</strain>
    </source>
</reference>
<dbReference type="EMBL" id="BAAAZA010000003">
    <property type="protein sequence ID" value="GAA3851465.1"/>
    <property type="molecule type" value="Genomic_DNA"/>
</dbReference>
<dbReference type="InterPro" id="IPR036388">
    <property type="entry name" value="WH-like_DNA-bd_sf"/>
</dbReference>
<dbReference type="InterPro" id="IPR000835">
    <property type="entry name" value="HTH_MarR-typ"/>
</dbReference>
<dbReference type="RefSeq" id="WP_345546743.1">
    <property type="nucleotide sequence ID" value="NZ_BAAAZA010000003.1"/>
</dbReference>
<dbReference type="InterPro" id="IPR036390">
    <property type="entry name" value="WH_DNA-bd_sf"/>
</dbReference>
<accession>A0ABP7JRR9</accession>
<evidence type="ECO:0000256" key="4">
    <source>
        <dbReference type="ARBA" id="ARBA00023125"/>
    </source>
</evidence>
<sequence length="168" mass="18279">MSHDDTSAPATGHPGEPPLPLEDHFCFTLYAASRAVTGAYRPLLDELGLTYPQYLVMVVLWQHGTAPVKDLVAALQLDYGTVTPLIKRLEANGWIKRQRRADDERVVEVALTAEGAALSRNIRAVPLAIGDAMGLTPEEFRTAQDLLRRLTANVLHHTSGAERTAAAS</sequence>
<gene>
    <name evidence="7" type="ORF">GCM10022207_12280</name>
</gene>
<dbReference type="PRINTS" id="PR00598">
    <property type="entry name" value="HTHMARR"/>
</dbReference>
<dbReference type="PANTHER" id="PTHR33164">
    <property type="entry name" value="TRANSCRIPTIONAL REGULATOR, MARR FAMILY"/>
    <property type="match status" value="1"/>
</dbReference>
<evidence type="ECO:0000256" key="3">
    <source>
        <dbReference type="ARBA" id="ARBA00023015"/>
    </source>
</evidence>
<evidence type="ECO:0000256" key="5">
    <source>
        <dbReference type="ARBA" id="ARBA00023163"/>
    </source>
</evidence>
<dbReference type="InterPro" id="IPR055166">
    <property type="entry name" value="Transc_reg_Sar_Rot_HTH"/>
</dbReference>
<keyword evidence="5" id="KW-0804">Transcription</keyword>
<dbReference type="SUPFAM" id="SSF46785">
    <property type="entry name" value="Winged helix' DNA-binding domain"/>
    <property type="match status" value="1"/>
</dbReference>
<evidence type="ECO:0000256" key="1">
    <source>
        <dbReference type="ARBA" id="ARBA00004496"/>
    </source>
</evidence>
<organism evidence="7 8">
    <name type="scientific">Streptomyces lannensis</name>
    <dbReference type="NCBI Taxonomy" id="766498"/>
    <lineage>
        <taxon>Bacteria</taxon>
        <taxon>Bacillati</taxon>
        <taxon>Actinomycetota</taxon>
        <taxon>Actinomycetes</taxon>
        <taxon>Kitasatosporales</taxon>
        <taxon>Streptomycetaceae</taxon>
        <taxon>Streptomyces</taxon>
    </lineage>
</organism>
<dbReference type="Pfam" id="PF22381">
    <property type="entry name" value="Staph_reg_Sar_Rot"/>
    <property type="match status" value="1"/>
</dbReference>
<dbReference type="PROSITE" id="PS50995">
    <property type="entry name" value="HTH_MARR_2"/>
    <property type="match status" value="1"/>
</dbReference>
<evidence type="ECO:0000256" key="2">
    <source>
        <dbReference type="ARBA" id="ARBA00022490"/>
    </source>
</evidence>
<dbReference type="Proteomes" id="UP001501563">
    <property type="component" value="Unassembled WGS sequence"/>
</dbReference>
<dbReference type="InterPro" id="IPR039422">
    <property type="entry name" value="MarR/SlyA-like"/>
</dbReference>
<name>A0ABP7JRR9_9ACTN</name>
<protein>
    <submittedName>
        <fullName evidence="7">MarR family transcriptional regulator</fullName>
    </submittedName>
</protein>
<dbReference type="Gene3D" id="1.10.10.10">
    <property type="entry name" value="Winged helix-like DNA-binding domain superfamily/Winged helix DNA-binding domain"/>
    <property type="match status" value="1"/>
</dbReference>
<dbReference type="PANTHER" id="PTHR33164:SF5">
    <property type="entry name" value="ORGANIC HYDROPEROXIDE RESISTANCE TRANSCRIPTIONAL REGULATOR"/>
    <property type="match status" value="1"/>
</dbReference>
<evidence type="ECO:0000313" key="7">
    <source>
        <dbReference type="EMBL" id="GAA3851465.1"/>
    </source>
</evidence>
<keyword evidence="2" id="KW-0963">Cytoplasm</keyword>
<keyword evidence="3" id="KW-0805">Transcription regulation</keyword>
<comment type="caution">
    <text evidence="7">The sequence shown here is derived from an EMBL/GenBank/DDBJ whole genome shotgun (WGS) entry which is preliminary data.</text>
</comment>
<keyword evidence="4" id="KW-0238">DNA-binding</keyword>
<keyword evidence="8" id="KW-1185">Reference proteome</keyword>
<proteinExistence type="predicted"/>
<dbReference type="SMART" id="SM00347">
    <property type="entry name" value="HTH_MARR"/>
    <property type="match status" value="1"/>
</dbReference>
<evidence type="ECO:0000259" key="6">
    <source>
        <dbReference type="PROSITE" id="PS50995"/>
    </source>
</evidence>